<dbReference type="InterPro" id="IPR050983">
    <property type="entry name" value="GST_Omega/HSP26"/>
</dbReference>
<protein>
    <recommendedName>
        <fullName evidence="1">Glutathione S-transferase UstS-like C-terminal domain-containing protein</fullName>
    </recommendedName>
</protein>
<sequence length="252" mass="28353">MPNITLYSLTADAARQLPSHSMHVNKTKSDLAILGIAYTEEKLTFAQVRGELASDSGNDTVTVPTIKVGQEYVTDSFAIAEWLDSRQPTPVLFPSPDAHRFARFIASWTDNDMALSIRQLFRPLFYDLMDPVSAEYFLRVRYQGKADELESHRSALKDIQQVETMAERARQSLNLLESYLAATSGPFFLGKEASHADSIVYGWYCCSQVNARVVNPKLWYHPSLPKVGAWVDAMKKRTGVDVTFPELDGYAY</sequence>
<dbReference type="AlphaFoldDB" id="A0AA48KZK7"/>
<reference evidence="2" key="1">
    <citation type="journal article" date="2023" name="BMC Genomics">
        <title>Chromosome-level genome assemblies of Cutaneotrichosporon spp. (Trichosporonales, Basidiomycota) reveal imbalanced evolution between nucleotide sequences and chromosome synteny.</title>
        <authorList>
            <person name="Kobayashi Y."/>
            <person name="Kayamori A."/>
            <person name="Aoki K."/>
            <person name="Shiwa Y."/>
            <person name="Matsutani M."/>
            <person name="Fujita N."/>
            <person name="Sugita T."/>
            <person name="Iwasaki W."/>
            <person name="Tanaka N."/>
            <person name="Takashima M."/>
        </authorList>
    </citation>
    <scope>NUCLEOTIDE SEQUENCE</scope>
    <source>
        <strain evidence="2">HIS019</strain>
    </source>
</reference>
<evidence type="ECO:0000313" key="3">
    <source>
        <dbReference type="Proteomes" id="UP001233271"/>
    </source>
</evidence>
<dbReference type="GO" id="GO:0005737">
    <property type="term" value="C:cytoplasm"/>
    <property type="evidence" value="ECO:0007669"/>
    <property type="project" value="TreeGrafter"/>
</dbReference>
<name>A0AA48KZK7_9TREE</name>
<dbReference type="Proteomes" id="UP001233271">
    <property type="component" value="Chromosome 3"/>
</dbReference>
<proteinExistence type="predicted"/>
<evidence type="ECO:0000313" key="2">
    <source>
        <dbReference type="EMBL" id="BEI90634.1"/>
    </source>
</evidence>
<dbReference type="SUPFAM" id="SSF52833">
    <property type="entry name" value="Thioredoxin-like"/>
    <property type="match status" value="1"/>
</dbReference>
<dbReference type="RefSeq" id="XP_060455899.1">
    <property type="nucleotide sequence ID" value="XM_060599180.1"/>
</dbReference>
<dbReference type="Gene3D" id="3.40.30.10">
    <property type="entry name" value="Glutaredoxin"/>
    <property type="match status" value="1"/>
</dbReference>
<dbReference type="Gene3D" id="1.20.1050.10">
    <property type="match status" value="1"/>
</dbReference>
<gene>
    <name evidence="2" type="ORF">CcaverHIS019_0307040</name>
</gene>
<dbReference type="PANTHER" id="PTHR43968">
    <property type="match status" value="1"/>
</dbReference>
<evidence type="ECO:0000259" key="1">
    <source>
        <dbReference type="Pfam" id="PF22041"/>
    </source>
</evidence>
<dbReference type="KEGG" id="ccac:CcaHIS019_0307040"/>
<feature type="domain" description="Glutathione S-transferase UstS-like C-terminal" evidence="1">
    <location>
        <begin position="103"/>
        <end position="207"/>
    </location>
</feature>
<dbReference type="GeneID" id="85494504"/>
<dbReference type="Pfam" id="PF22041">
    <property type="entry name" value="GST_C_7"/>
    <property type="match status" value="1"/>
</dbReference>
<organism evidence="2 3">
    <name type="scientific">Cutaneotrichosporon cavernicola</name>
    <dbReference type="NCBI Taxonomy" id="279322"/>
    <lineage>
        <taxon>Eukaryota</taxon>
        <taxon>Fungi</taxon>
        <taxon>Dikarya</taxon>
        <taxon>Basidiomycota</taxon>
        <taxon>Agaricomycotina</taxon>
        <taxon>Tremellomycetes</taxon>
        <taxon>Trichosporonales</taxon>
        <taxon>Trichosporonaceae</taxon>
        <taxon>Cutaneotrichosporon</taxon>
    </lineage>
</organism>
<dbReference type="InterPro" id="IPR054416">
    <property type="entry name" value="GST_UstS-like_C"/>
</dbReference>
<dbReference type="InterPro" id="IPR036282">
    <property type="entry name" value="Glutathione-S-Trfase_C_sf"/>
</dbReference>
<dbReference type="EMBL" id="AP028214">
    <property type="protein sequence ID" value="BEI90634.1"/>
    <property type="molecule type" value="Genomic_DNA"/>
</dbReference>
<dbReference type="InterPro" id="IPR036249">
    <property type="entry name" value="Thioredoxin-like_sf"/>
</dbReference>
<dbReference type="PANTHER" id="PTHR43968:SF6">
    <property type="entry name" value="GLUTATHIONE S-TRANSFERASE OMEGA"/>
    <property type="match status" value="1"/>
</dbReference>
<keyword evidence="3" id="KW-1185">Reference proteome</keyword>
<accession>A0AA48KZK7</accession>
<dbReference type="SUPFAM" id="SSF47616">
    <property type="entry name" value="GST C-terminal domain-like"/>
    <property type="match status" value="1"/>
</dbReference>